<dbReference type="Gene3D" id="3.55.50.10">
    <property type="entry name" value="Baseplate protein-like domains"/>
    <property type="match status" value="1"/>
</dbReference>
<evidence type="ECO:0000313" key="4">
    <source>
        <dbReference type="Proteomes" id="UP000325218"/>
    </source>
</evidence>
<reference evidence="3 4" key="1">
    <citation type="submission" date="2019-08" db="EMBL/GenBank/DDBJ databases">
        <title>Genome sequencing of Paenibacillus faecis DSM 23593(T).</title>
        <authorList>
            <person name="Kook J.-K."/>
            <person name="Park S.-N."/>
            <person name="Lim Y.K."/>
        </authorList>
    </citation>
    <scope>NUCLEOTIDE SEQUENCE [LARGE SCALE GENOMIC DNA]</scope>
    <source>
        <strain evidence="3 4">DSM 23593</strain>
    </source>
</reference>
<dbReference type="OrthoDB" id="95423at2"/>
<dbReference type="Pfam" id="PF04717">
    <property type="entry name" value="Phage_base_V"/>
    <property type="match status" value="1"/>
</dbReference>
<dbReference type="Proteomes" id="UP000325218">
    <property type="component" value="Unassembled WGS sequence"/>
</dbReference>
<evidence type="ECO:0000256" key="1">
    <source>
        <dbReference type="SAM" id="MobiDB-lite"/>
    </source>
</evidence>
<evidence type="ECO:0000259" key="2">
    <source>
        <dbReference type="Pfam" id="PF04717"/>
    </source>
</evidence>
<dbReference type="RefSeq" id="WP_148456695.1">
    <property type="nucleotide sequence ID" value="NZ_VSDO01000005.1"/>
</dbReference>
<dbReference type="SUPFAM" id="SSF69279">
    <property type="entry name" value="Phage tail proteins"/>
    <property type="match status" value="1"/>
</dbReference>
<protein>
    <recommendedName>
        <fullName evidence="2">Gp5/Type VI secretion system Vgr protein OB-fold domain-containing protein</fullName>
    </recommendedName>
</protein>
<proteinExistence type="predicted"/>
<feature type="region of interest" description="Disordered" evidence="1">
    <location>
        <begin position="360"/>
        <end position="381"/>
    </location>
</feature>
<gene>
    <name evidence="3" type="ORF">FRY98_23460</name>
</gene>
<accession>A0A5D0CNF3</accession>
<feature type="domain" description="Gp5/Type VI secretion system Vgr protein OB-fold" evidence="2">
    <location>
        <begin position="295"/>
        <end position="362"/>
    </location>
</feature>
<dbReference type="EMBL" id="VSDO01000005">
    <property type="protein sequence ID" value="TYA10744.1"/>
    <property type="molecule type" value="Genomic_DNA"/>
</dbReference>
<dbReference type="Pfam" id="PF05954">
    <property type="entry name" value="Phage_GPD"/>
    <property type="match status" value="1"/>
</dbReference>
<keyword evidence="4" id="KW-1185">Reference proteome</keyword>
<name>A0A5D0CNF3_9BACL</name>
<evidence type="ECO:0000313" key="3">
    <source>
        <dbReference type="EMBL" id="TYA10744.1"/>
    </source>
</evidence>
<organism evidence="3 4">
    <name type="scientific">Paenibacillus faecis</name>
    <dbReference type="NCBI Taxonomy" id="862114"/>
    <lineage>
        <taxon>Bacteria</taxon>
        <taxon>Bacillati</taxon>
        <taxon>Bacillota</taxon>
        <taxon>Bacilli</taxon>
        <taxon>Bacillales</taxon>
        <taxon>Paenibacillaceae</taxon>
        <taxon>Paenibacillus</taxon>
    </lineage>
</organism>
<dbReference type="InterPro" id="IPR006531">
    <property type="entry name" value="Gp5/Vgr_OB"/>
</dbReference>
<sequence length="476" mass="54272">MGNDSALTYHQLKISPFELVNLQELTITKKFNEHAYFTFKGMIPEELKDSYVSMSRSDTPVVISQMDEEGQSAPLFCGLIQKISISSVRDIYYLNVEGISYTYLLDLEKKRRSFQNKKMTYTQLLETMTSEYPNLDILDAATDGKTPLGHFTLQYEETDWQFLRRIVSRFRTGLMPAAGFDTPKVCFGLLDGSSKGELSNFNYKVRKRMDAYRLALHKPNLKVAEDDFVYYEVESPKVFDLGNAIEFKGKQLYVFEAYTVMKNGLLTHRYILSTREGLRQPTYFNDQIIGASIQGKVIDVTKDKVKLHLDMDASQKPEEAHWFRYSSMYTAEGNTGWYCMPEKGDHVRIYFPGNKEEDGFATSSMRTQAGESGSDKLGNPNIKYFRTPSGKELMFSPEEIVITGKDGEIFIRLSEKDGIEISSSLPIQLNTPQDLVMNADQSIVFSAKEEIRMSCKESQILLNGNTKIVGTELRTN</sequence>
<feature type="compositionally biased region" description="Polar residues" evidence="1">
    <location>
        <begin position="361"/>
        <end position="371"/>
    </location>
</feature>
<dbReference type="SUPFAM" id="SSF69255">
    <property type="entry name" value="gp5 N-terminal domain-like"/>
    <property type="match status" value="1"/>
</dbReference>
<dbReference type="AlphaFoldDB" id="A0A5D0CNF3"/>
<comment type="caution">
    <text evidence="3">The sequence shown here is derived from an EMBL/GenBank/DDBJ whole genome shotgun (WGS) entry which is preliminary data.</text>
</comment>